<protein>
    <submittedName>
        <fullName evidence="1">Uncharacterized protein</fullName>
    </submittedName>
</protein>
<evidence type="ECO:0000313" key="1">
    <source>
        <dbReference type="EMBL" id="KAI4340278.1"/>
    </source>
</evidence>
<gene>
    <name evidence="1" type="ORF">MLD38_025131</name>
</gene>
<evidence type="ECO:0000313" key="2">
    <source>
        <dbReference type="Proteomes" id="UP001057402"/>
    </source>
</evidence>
<name>A0ACB9NVT0_9MYRT</name>
<organism evidence="1 2">
    <name type="scientific">Melastoma candidum</name>
    <dbReference type="NCBI Taxonomy" id="119954"/>
    <lineage>
        <taxon>Eukaryota</taxon>
        <taxon>Viridiplantae</taxon>
        <taxon>Streptophyta</taxon>
        <taxon>Embryophyta</taxon>
        <taxon>Tracheophyta</taxon>
        <taxon>Spermatophyta</taxon>
        <taxon>Magnoliopsida</taxon>
        <taxon>eudicotyledons</taxon>
        <taxon>Gunneridae</taxon>
        <taxon>Pentapetalae</taxon>
        <taxon>rosids</taxon>
        <taxon>malvids</taxon>
        <taxon>Myrtales</taxon>
        <taxon>Melastomataceae</taxon>
        <taxon>Melastomatoideae</taxon>
        <taxon>Melastomateae</taxon>
        <taxon>Melastoma</taxon>
    </lineage>
</organism>
<proteinExistence type="predicted"/>
<keyword evidence="2" id="KW-1185">Reference proteome</keyword>
<dbReference type="EMBL" id="CM042886">
    <property type="protein sequence ID" value="KAI4340278.1"/>
    <property type="molecule type" value="Genomic_DNA"/>
</dbReference>
<accession>A0ACB9NVT0</accession>
<sequence>MSGSGSPSWDAMGDEEQNPRLFIPNFLTSHQCKELEFIHKSNCAVGYRPHVFSTTLAHLVATNSAHLIMPLVPIRASLMEKVESFFQCEFELCIEFSGLISWSKGASIGWHSDDNRSYLRQRDFTAVCYLNSYGIDFEGGLFHFQDGDPGTVAPSAGDVLIYTADSRNVHSVDEITMGERLTLTLWFSRDGSHDEDVKLISQLSQIFPRQMNDVTITSIVPFPASDTMYWFSGSAHHSSSDLVINICCGRLHALGFSIYYSEDPTNDLLLSKPLKVTRKDEYYNFEFSNLLHALQKQRVRHHESMFLKDSGLLEVSFGRTGGSAMDEFSWDWLATGLDDWSSYSKHLHLELLRYVKNDVVREARKVFDVMPDRNVVSWTAMVRGYVQEGSITEAEALFWAMP</sequence>
<dbReference type="Proteomes" id="UP001057402">
    <property type="component" value="Chromosome 7"/>
</dbReference>
<reference evidence="2" key="1">
    <citation type="journal article" date="2023" name="Front. Plant Sci.">
        <title>Chromosomal-level genome assembly of Melastoma candidum provides insights into trichome evolution.</title>
        <authorList>
            <person name="Zhong Y."/>
            <person name="Wu W."/>
            <person name="Sun C."/>
            <person name="Zou P."/>
            <person name="Liu Y."/>
            <person name="Dai S."/>
            <person name="Zhou R."/>
        </authorList>
    </citation>
    <scope>NUCLEOTIDE SEQUENCE [LARGE SCALE GENOMIC DNA]</scope>
</reference>
<comment type="caution">
    <text evidence="1">The sequence shown here is derived from an EMBL/GenBank/DDBJ whole genome shotgun (WGS) entry which is preliminary data.</text>
</comment>